<evidence type="ECO:0000313" key="2">
    <source>
        <dbReference type="EMBL" id="KAJ6952010.1"/>
    </source>
</evidence>
<reference evidence="2" key="1">
    <citation type="journal article" date="2023" name="Mol. Ecol. Resour.">
        <title>Chromosome-level genome assembly of a triploid poplar Populus alba 'Berolinensis'.</title>
        <authorList>
            <person name="Chen S."/>
            <person name="Yu Y."/>
            <person name="Wang X."/>
            <person name="Wang S."/>
            <person name="Zhang T."/>
            <person name="Zhou Y."/>
            <person name="He R."/>
            <person name="Meng N."/>
            <person name="Wang Y."/>
            <person name="Liu W."/>
            <person name="Liu Z."/>
            <person name="Liu J."/>
            <person name="Guo Q."/>
            <person name="Huang H."/>
            <person name="Sederoff R.R."/>
            <person name="Wang G."/>
            <person name="Qu G."/>
            <person name="Chen S."/>
        </authorList>
    </citation>
    <scope>NUCLEOTIDE SEQUENCE</scope>
    <source>
        <strain evidence="2">SC-2020</strain>
    </source>
</reference>
<organism evidence="2 3">
    <name type="scientific">Populus alba x Populus x berolinensis</name>
    <dbReference type="NCBI Taxonomy" id="444605"/>
    <lineage>
        <taxon>Eukaryota</taxon>
        <taxon>Viridiplantae</taxon>
        <taxon>Streptophyta</taxon>
        <taxon>Embryophyta</taxon>
        <taxon>Tracheophyta</taxon>
        <taxon>Spermatophyta</taxon>
        <taxon>Magnoliopsida</taxon>
        <taxon>eudicotyledons</taxon>
        <taxon>Gunneridae</taxon>
        <taxon>Pentapetalae</taxon>
        <taxon>rosids</taxon>
        <taxon>fabids</taxon>
        <taxon>Malpighiales</taxon>
        <taxon>Salicaceae</taxon>
        <taxon>Saliceae</taxon>
        <taxon>Populus</taxon>
    </lineage>
</organism>
<gene>
    <name evidence="2" type="ORF">NC653_041236</name>
</gene>
<keyword evidence="1" id="KW-0812">Transmembrane</keyword>
<keyword evidence="1" id="KW-0472">Membrane</keyword>
<feature type="transmembrane region" description="Helical" evidence="1">
    <location>
        <begin position="142"/>
        <end position="163"/>
    </location>
</feature>
<evidence type="ECO:0000256" key="1">
    <source>
        <dbReference type="SAM" id="Phobius"/>
    </source>
</evidence>
<dbReference type="EMBL" id="JAQIZT010000019">
    <property type="protein sequence ID" value="KAJ6952010.1"/>
    <property type="molecule type" value="Genomic_DNA"/>
</dbReference>
<sequence length="172" mass="19781">MAPSLFAHSIVIHFSLTKGNEEQQQQPFPLQATTPKHIYIYSTRAQISNESTEKQDDEQLVLLQSTTPPQISTSCFIQTPHIQFPSGIVFTSLVPLYSNFKFIFVDCHEIDLLMHFFNSLVFYSLQPLLLIFHSFYSFHVSAIIYVLVAMLNVYLLLCVANCYQVNKHKLMT</sequence>
<dbReference type="Proteomes" id="UP001164929">
    <property type="component" value="Chromosome 19"/>
</dbReference>
<comment type="caution">
    <text evidence="2">The sequence shown here is derived from an EMBL/GenBank/DDBJ whole genome shotgun (WGS) entry which is preliminary data.</text>
</comment>
<accession>A0AAD6LAF2</accession>
<proteinExistence type="predicted"/>
<protein>
    <submittedName>
        <fullName evidence="2">Uncharacterized protein</fullName>
    </submittedName>
</protein>
<evidence type="ECO:0000313" key="3">
    <source>
        <dbReference type="Proteomes" id="UP001164929"/>
    </source>
</evidence>
<name>A0AAD6LAF2_9ROSI</name>
<dbReference type="AlphaFoldDB" id="A0AAD6LAF2"/>
<keyword evidence="3" id="KW-1185">Reference proteome</keyword>
<keyword evidence="1" id="KW-1133">Transmembrane helix</keyword>